<dbReference type="KEGG" id="vbh:CMV30_17165"/>
<accession>A0A290QA57</accession>
<dbReference type="PANTHER" id="PTHR43875:SF10">
    <property type="entry name" value="BLL2173 PROTEIN"/>
    <property type="match status" value="1"/>
</dbReference>
<feature type="domain" description="ABC transporter" evidence="1">
    <location>
        <begin position="6"/>
        <end position="35"/>
    </location>
</feature>
<dbReference type="GO" id="GO:0016887">
    <property type="term" value="F:ATP hydrolysis activity"/>
    <property type="evidence" value="ECO:0007669"/>
    <property type="project" value="InterPro"/>
</dbReference>
<keyword evidence="3" id="KW-1185">Reference proteome</keyword>
<dbReference type="InterPro" id="IPR027417">
    <property type="entry name" value="P-loop_NTPase"/>
</dbReference>
<dbReference type="Pfam" id="PF00005">
    <property type="entry name" value="ABC_tran"/>
    <property type="match status" value="1"/>
</dbReference>
<dbReference type="OrthoDB" id="9790614at2"/>
<dbReference type="GO" id="GO:0055052">
    <property type="term" value="C:ATP-binding cassette (ABC) transporter complex, substrate-binding subunit-containing"/>
    <property type="evidence" value="ECO:0007669"/>
    <property type="project" value="TreeGrafter"/>
</dbReference>
<dbReference type="Gene3D" id="2.40.50.100">
    <property type="match status" value="1"/>
</dbReference>
<gene>
    <name evidence="2" type="ORF">CMV30_17165</name>
</gene>
<dbReference type="EMBL" id="CP023344">
    <property type="protein sequence ID" value="ATC65539.1"/>
    <property type="molecule type" value="Genomic_DNA"/>
</dbReference>
<protein>
    <recommendedName>
        <fullName evidence="1">ABC transporter domain-containing protein</fullName>
    </recommendedName>
</protein>
<organism evidence="2 3">
    <name type="scientific">Nibricoccus aquaticus</name>
    <dbReference type="NCBI Taxonomy" id="2576891"/>
    <lineage>
        <taxon>Bacteria</taxon>
        <taxon>Pseudomonadati</taxon>
        <taxon>Verrucomicrobiota</taxon>
        <taxon>Opitutia</taxon>
        <taxon>Opitutales</taxon>
        <taxon>Opitutaceae</taxon>
        <taxon>Nibricoccus</taxon>
    </lineage>
</organism>
<dbReference type="GO" id="GO:0005524">
    <property type="term" value="F:ATP binding"/>
    <property type="evidence" value="ECO:0007669"/>
    <property type="project" value="InterPro"/>
</dbReference>
<sequence>MKRRLVELSGGQRQRVAMGRAVVRDPALFLFDEPLSSLNAKLRVKMRSEIKALHQKVRKTSIYVMHDQIEAMTLAVRIVALNKGKIEQAGSPLELYRNPASFFAATFIGYPSMNILDGIVVETSDGS</sequence>
<dbReference type="SUPFAM" id="SSF52540">
    <property type="entry name" value="P-loop containing nucleoside triphosphate hydrolases"/>
    <property type="match status" value="1"/>
</dbReference>
<proteinExistence type="predicted"/>
<dbReference type="Proteomes" id="UP000217265">
    <property type="component" value="Chromosome"/>
</dbReference>
<name>A0A290QA57_9BACT</name>
<evidence type="ECO:0000313" key="3">
    <source>
        <dbReference type="Proteomes" id="UP000217265"/>
    </source>
</evidence>
<evidence type="ECO:0000259" key="1">
    <source>
        <dbReference type="Pfam" id="PF00005"/>
    </source>
</evidence>
<dbReference type="PANTHER" id="PTHR43875">
    <property type="entry name" value="MALTODEXTRIN IMPORT ATP-BINDING PROTEIN MSMX"/>
    <property type="match status" value="1"/>
</dbReference>
<dbReference type="Gene3D" id="3.40.50.300">
    <property type="entry name" value="P-loop containing nucleotide triphosphate hydrolases"/>
    <property type="match status" value="1"/>
</dbReference>
<dbReference type="AlphaFoldDB" id="A0A290QA57"/>
<dbReference type="InterPro" id="IPR047641">
    <property type="entry name" value="ABC_transpr_MalK/UgpC-like"/>
</dbReference>
<evidence type="ECO:0000313" key="2">
    <source>
        <dbReference type="EMBL" id="ATC65539.1"/>
    </source>
</evidence>
<reference evidence="2 3" key="1">
    <citation type="submission" date="2017-09" db="EMBL/GenBank/DDBJ databases">
        <title>Complete genome sequence of Verrucomicrobial strain HZ-65, isolated from freshwater.</title>
        <authorList>
            <person name="Choi A."/>
        </authorList>
    </citation>
    <scope>NUCLEOTIDE SEQUENCE [LARGE SCALE GENOMIC DNA]</scope>
    <source>
        <strain evidence="2 3">HZ-65</strain>
    </source>
</reference>
<dbReference type="InterPro" id="IPR003439">
    <property type="entry name" value="ABC_transporter-like_ATP-bd"/>
</dbReference>